<sequence length="95" mass="11075">MNRHLTCKMIAAIVMGAFLGIFINYGYAMWGRHGHDAFIAYEEHRFDKYMATPHLSIGIIVISIFVASIFFFFYELMTLWAFRILKAPKSVFTEK</sequence>
<dbReference type="AlphaFoldDB" id="A0A9X0QIX4"/>
<proteinExistence type="predicted"/>
<dbReference type="RefSeq" id="WP_183980849.1">
    <property type="nucleotide sequence ID" value="NZ_JACHEB010000012.1"/>
</dbReference>
<reference evidence="2 3" key="1">
    <citation type="submission" date="2020-08" db="EMBL/GenBank/DDBJ databases">
        <title>Genomic Encyclopedia of Type Strains, Phase IV (KMG-V): Genome sequencing to study the core and pangenomes of soil and plant-associated prokaryotes.</title>
        <authorList>
            <person name="Whitman W."/>
        </authorList>
    </citation>
    <scope>NUCLEOTIDE SEQUENCE [LARGE SCALE GENOMIC DNA]</scope>
    <source>
        <strain evidence="2 3">X5P2</strain>
    </source>
</reference>
<keyword evidence="3" id="KW-1185">Reference proteome</keyword>
<gene>
    <name evidence="2" type="ORF">HDF14_004611</name>
</gene>
<evidence type="ECO:0000256" key="1">
    <source>
        <dbReference type="SAM" id="Phobius"/>
    </source>
</evidence>
<keyword evidence="1" id="KW-1133">Transmembrane helix</keyword>
<comment type="caution">
    <text evidence="2">The sequence shown here is derived from an EMBL/GenBank/DDBJ whole genome shotgun (WGS) entry which is preliminary data.</text>
</comment>
<dbReference type="Proteomes" id="UP000535182">
    <property type="component" value="Unassembled WGS sequence"/>
</dbReference>
<accession>A0A9X0QIX4</accession>
<feature type="transmembrane region" description="Helical" evidence="1">
    <location>
        <begin position="9"/>
        <end position="30"/>
    </location>
</feature>
<organism evidence="2 3">
    <name type="scientific">Tunturiibacter gelidiferens</name>
    <dbReference type="NCBI Taxonomy" id="3069689"/>
    <lineage>
        <taxon>Bacteria</taxon>
        <taxon>Pseudomonadati</taxon>
        <taxon>Acidobacteriota</taxon>
        <taxon>Terriglobia</taxon>
        <taxon>Terriglobales</taxon>
        <taxon>Acidobacteriaceae</taxon>
        <taxon>Tunturiibacter</taxon>
    </lineage>
</organism>
<keyword evidence="1" id="KW-0812">Transmembrane</keyword>
<dbReference type="EMBL" id="JACHEB010000012">
    <property type="protein sequence ID" value="MBB5330974.1"/>
    <property type="molecule type" value="Genomic_DNA"/>
</dbReference>
<feature type="transmembrane region" description="Helical" evidence="1">
    <location>
        <begin position="50"/>
        <end position="74"/>
    </location>
</feature>
<evidence type="ECO:0000313" key="2">
    <source>
        <dbReference type="EMBL" id="MBB5330974.1"/>
    </source>
</evidence>
<protein>
    <submittedName>
        <fullName evidence="2">Secreted protein</fullName>
    </submittedName>
</protein>
<name>A0A9X0QIX4_9BACT</name>
<evidence type="ECO:0000313" key="3">
    <source>
        <dbReference type="Proteomes" id="UP000535182"/>
    </source>
</evidence>
<keyword evidence="1" id="KW-0472">Membrane</keyword>